<dbReference type="Proteomes" id="UP000179344">
    <property type="component" value="Unassembled WGS sequence"/>
</dbReference>
<dbReference type="InterPro" id="IPR002355">
    <property type="entry name" value="Cu_oxidase_Cu_BS"/>
</dbReference>
<dbReference type="EMBL" id="MFST01000013">
    <property type="protein sequence ID" value="OGI45206.1"/>
    <property type="molecule type" value="Genomic_DNA"/>
</dbReference>
<gene>
    <name evidence="3" type="ORF">A2V92_05240</name>
</gene>
<proteinExistence type="predicted"/>
<evidence type="ECO:0000256" key="1">
    <source>
        <dbReference type="ARBA" id="ARBA00022723"/>
    </source>
</evidence>
<evidence type="ECO:0000313" key="3">
    <source>
        <dbReference type="EMBL" id="OGI45206.1"/>
    </source>
</evidence>
<evidence type="ECO:0000256" key="2">
    <source>
        <dbReference type="SAM" id="SignalP"/>
    </source>
</evidence>
<dbReference type="Gene3D" id="2.60.40.420">
    <property type="entry name" value="Cupredoxins - blue copper proteins"/>
    <property type="match status" value="3"/>
</dbReference>
<dbReference type="SUPFAM" id="SSF49503">
    <property type="entry name" value="Cupredoxins"/>
    <property type="match status" value="3"/>
</dbReference>
<comment type="caution">
    <text evidence="3">The sequence shown here is derived from an EMBL/GenBank/DDBJ whole genome shotgun (WGS) entry which is preliminary data.</text>
</comment>
<dbReference type="PROSITE" id="PS00080">
    <property type="entry name" value="MULTICOPPER_OXIDASE2"/>
    <property type="match status" value="1"/>
</dbReference>
<reference evidence="3 4" key="1">
    <citation type="journal article" date="2016" name="Nat. Commun.">
        <title>Thousands of microbial genomes shed light on interconnected biogeochemical processes in an aquifer system.</title>
        <authorList>
            <person name="Anantharaman K."/>
            <person name="Brown C.T."/>
            <person name="Hug L.A."/>
            <person name="Sharon I."/>
            <person name="Castelle C.J."/>
            <person name="Probst A.J."/>
            <person name="Thomas B.C."/>
            <person name="Singh A."/>
            <person name="Wilkins M.J."/>
            <person name="Karaoz U."/>
            <person name="Brodie E.L."/>
            <person name="Williams K.H."/>
            <person name="Hubbard S.S."/>
            <person name="Banfield J.F."/>
        </authorList>
    </citation>
    <scope>NUCLEOTIDE SEQUENCE [LARGE SCALE GENOMIC DNA]</scope>
</reference>
<accession>A0A1F6TJF7</accession>
<feature type="signal peptide" evidence="2">
    <location>
        <begin position="1"/>
        <end position="18"/>
    </location>
</feature>
<keyword evidence="1" id="KW-0479">Metal-binding</keyword>
<organism evidence="3 4">
    <name type="scientific">Candidatus Muproteobacteria bacterium RBG_16_65_31</name>
    <dbReference type="NCBI Taxonomy" id="1817759"/>
    <lineage>
        <taxon>Bacteria</taxon>
        <taxon>Pseudomonadati</taxon>
        <taxon>Pseudomonadota</taxon>
        <taxon>Candidatus Muproteobacteria</taxon>
    </lineage>
</organism>
<feature type="chain" id="PRO_5009225622" description="Plastocyanin-like domain-containing protein" evidence="2">
    <location>
        <begin position="19"/>
        <end position="2061"/>
    </location>
</feature>
<keyword evidence="2" id="KW-0732">Signal</keyword>
<sequence length="2061" mass="219118">MILAAVIAATFAVNDAQAAIICDRTVTADLVVIDQPLMYNRLGAANINGMIFALRRDVIKSNTLLPLTAGGTATPGNVELRPDRRPRPLVLRVRQGDCLTVNLENLLTEAANPLQPVLNTAVTGIPFAVKLDDQPTDRVVGFHAAGMQLVNSIDDDGSMVGRNNLGLAADNPVLGLPPSEGAIDDVNGSLIAPGESTSYHLYAEKEGVFLVTSEGVTIGSDGNEGHISNGLFGQVIVEPAGARIYRGQVHEEEMRLATDMTKNSGSCPEGSAVASGTPGKTCDGHPILNYEALYPNVEPWLSEGKAGLPVLNMLTAGNEIVHSEINAVVAGPNTDGTFPNTTYPLESVNRRNPTVPNRLEPFRDFSSQFHDETVNGQAFPGFYVRDPVFRFVLAGVKDAFMINYGSGGIGSEIIANRLGVGPMHDCLDCAYEEFFLTSFTVADPAMLVNVPANVGLEDLLPGVPPPQTAVGPKATFAIGAEDPANIHHSYTGDFTKIRNTHVGKEQHVFHLHNHQWLYNPNDDNSNYMDAQGTGPGAGYTYEINFGGSGNRNKSAGDSIYHCHFYPHFAQGMWYHWRHHDVMEMGTVLAATANDDENDDGYHDTPWALANTTPAVGARALPDGEIVAGTPIPAVVPLPGKAMAPMPMAGVTVRANPNTTIASVYHPLNPGGVVPVGSLASVPRPTVLTNPGYPFWIAGIEDIVGQRPPTPPLDMLTKAQAMALNSSGDPLWAKLDPDQADGWDGGLPRHSLDGYAAGGEDEANVVSPNDFSKVIGKAKPVYYPEEGTDLEQVAMAFHAIRNHPSYKVAFNGVPEPASFVTNGGGGPVVGAPYHNPCIDDEGTVLENTTLGKFFDGNLVLPGATQSLTTLGRSIFTSDNPRIYKGTFLQFDAVLNKVGYHFPQQRIIALWQDAGPIINKQKTPEPLVFRFNTFDCMVYHNANLVPEVYEMDDYEVRTPTDIIAQHIHLPKWDLTTADGAANGWNYEDGTLSPGAVRERIHAINTFVGDGGTPAVGTGSAPGFTAPTTPLVAKPHPYFAGVAAGLGGRFPGEWLGARTTTQRWFADPVVNVEGVDRGLGIIFTHDHYGPSTHQQVGLYATALVEPAGSRWVHNETGQQLGYNPKTGAAARTATAVNPDTGPYTFSDGGPTSWQAAILPPGLDSQTGEAYAFSDTLQPYREFYFEFSDFQHAYEAGVYVGAGQDGLPLPGTGPAAGPVVANAGNRDFSGRPEDAFRFAINPPARPQKNPVFPDLFVESTVCVKNALGVPLLGRPCPTAIDVQDPGILVVNYRHEPVGLRIYDPRKVGPDGKRGMQADGERGDLAFALQSRTDRAIAGMNVMPNGATVINGTRFPPHINVGGFKPGDPFTPMIRTFPGDVVRVKMQAGGNEEEHNASIQGMKWLQAGSGHGRAPNSGWRNAQASGISEQFTLTVPVVPSARNVATTDYAYSMDYGNDGWWSGMWGIFRAHNNNPANLFVLPGGSSGAPTVTNLASFTGACPTGAPTRPYNITAVLANSALTNALGVTIPTPATTVAGSLQRLVATQHVGGPLNAAGGTLVYNHRPTSIPQVTLPADDGGTITIGGHQGPIHDPTAILFVRTEDLNPNGTLKATAPVEPLVLRAEAGDCIQVTLRNRLPALRRLPGNQGNNSTAPDLATYSMIQGVVKRDRFDPQGATTFNVNLFRPSSWVSLAPQLVALDQGTDAGFLVGENQANKLAVPQGAAVTYRWYAGDVAFTGSSLVATPVEFGGSSLMPADRVKQGAKSLVGALVIEPQNSVWTENTQVFDHQDGLGTRLTRAQATVNAPDPLTGAATSFRDFSLVLTKGLTQYYRDGTPVEHMNGEGVGIPEDSQEASGMAFNYGIEPLWFRFGVAPNAPFGGAGCGTTENNECFGDIPNSHQAYSNVLPVDRTVVGSPQVGDPVTPVFFATAGQQARIRITNPYGTTRGSTFALHGHVWQRDPYVCDDNQYGLIGKCNAPATGSIFDPPGTPLVGSRKIGNNPIGFAQGGQESWTPATHFDIVLPSAGGCATKDVDSKCVGVPGDYLFRDKGSFGNASGLWGILRVE</sequence>
<name>A0A1F6TJF7_9PROT</name>
<evidence type="ECO:0000313" key="4">
    <source>
        <dbReference type="Proteomes" id="UP000179344"/>
    </source>
</evidence>
<protein>
    <recommendedName>
        <fullName evidence="5">Plastocyanin-like domain-containing protein</fullName>
    </recommendedName>
</protein>
<evidence type="ECO:0008006" key="5">
    <source>
        <dbReference type="Google" id="ProtNLM"/>
    </source>
</evidence>
<dbReference type="GO" id="GO:0005507">
    <property type="term" value="F:copper ion binding"/>
    <property type="evidence" value="ECO:0007669"/>
    <property type="project" value="InterPro"/>
</dbReference>
<dbReference type="InterPro" id="IPR008972">
    <property type="entry name" value="Cupredoxin"/>
</dbReference>